<accession>A0A1F5DN16</accession>
<organism evidence="2 3">
    <name type="scientific">Candidatus Berkelbacteria bacterium RBG_13_40_8</name>
    <dbReference type="NCBI Taxonomy" id="1797467"/>
    <lineage>
        <taxon>Bacteria</taxon>
        <taxon>Candidatus Berkelbacteria</taxon>
    </lineage>
</organism>
<comment type="caution">
    <text evidence="2">The sequence shown here is derived from an EMBL/GenBank/DDBJ whole genome shotgun (WGS) entry which is preliminary data.</text>
</comment>
<dbReference type="Gene3D" id="3.10.28.10">
    <property type="entry name" value="Homing endonucleases"/>
    <property type="match status" value="1"/>
</dbReference>
<dbReference type="GO" id="GO:0004519">
    <property type="term" value="F:endonuclease activity"/>
    <property type="evidence" value="ECO:0007669"/>
    <property type="project" value="InterPro"/>
</dbReference>
<reference evidence="2 3" key="1">
    <citation type="journal article" date="2016" name="Nat. Commun.">
        <title>Thousands of microbial genomes shed light on interconnected biogeochemical processes in an aquifer system.</title>
        <authorList>
            <person name="Anantharaman K."/>
            <person name="Brown C.T."/>
            <person name="Hug L.A."/>
            <person name="Sharon I."/>
            <person name="Castelle C.J."/>
            <person name="Probst A.J."/>
            <person name="Thomas B.C."/>
            <person name="Singh A."/>
            <person name="Wilkins M.J."/>
            <person name="Karaoz U."/>
            <person name="Brodie E.L."/>
            <person name="Williams K.H."/>
            <person name="Hubbard S.S."/>
            <person name="Banfield J.F."/>
        </authorList>
    </citation>
    <scope>NUCLEOTIDE SEQUENCE [LARGE SCALE GENOMIC DNA]</scope>
</reference>
<protein>
    <recommendedName>
        <fullName evidence="1">Homing endonuclease LAGLIDADG domain-containing protein</fullName>
    </recommendedName>
</protein>
<dbReference type="SUPFAM" id="SSF55608">
    <property type="entry name" value="Homing endonucleases"/>
    <property type="match status" value="1"/>
</dbReference>
<dbReference type="Proteomes" id="UP000178764">
    <property type="component" value="Unassembled WGS sequence"/>
</dbReference>
<dbReference type="Pfam" id="PF00961">
    <property type="entry name" value="LAGLIDADG_1"/>
    <property type="match status" value="1"/>
</dbReference>
<dbReference type="InterPro" id="IPR027434">
    <property type="entry name" value="Homing_endonucl"/>
</dbReference>
<dbReference type="EMBL" id="MEZT01000019">
    <property type="protein sequence ID" value="OGD56505.1"/>
    <property type="molecule type" value="Genomic_DNA"/>
</dbReference>
<dbReference type="PANTHER" id="PTHR36181">
    <property type="entry name" value="INTRON-ENCODED ENDONUCLEASE AI3-RELATED"/>
    <property type="match status" value="1"/>
</dbReference>
<evidence type="ECO:0000313" key="2">
    <source>
        <dbReference type="EMBL" id="OGD56505.1"/>
    </source>
</evidence>
<feature type="domain" description="Homing endonuclease LAGLIDADG" evidence="1">
    <location>
        <begin position="21"/>
        <end position="113"/>
    </location>
</feature>
<gene>
    <name evidence="2" type="ORF">A2V71_02370</name>
</gene>
<evidence type="ECO:0000259" key="1">
    <source>
        <dbReference type="Pfam" id="PF00961"/>
    </source>
</evidence>
<evidence type="ECO:0000313" key="3">
    <source>
        <dbReference type="Proteomes" id="UP000178764"/>
    </source>
</evidence>
<proteinExistence type="predicted"/>
<dbReference type="InterPro" id="IPR051289">
    <property type="entry name" value="LAGLIDADG_Endonuclease"/>
</dbReference>
<sequence length="170" mass="20028">MRGNTVGSRFNTQTNEFWAYLAGFLDGDGCITAIVERSKTNRSGVRVRIRVSFTQHRYRRKVLDKLKAEIGEGQVAEYNHNSMAEYVIRDQKIILEILEKIKPYLIAKAKHLELALKLMRLENWNSNKTNLQKAMKLAQDIKGLNKYPKRVRFDPVTTEVERPRYRFYKY</sequence>
<name>A0A1F5DN16_9BACT</name>
<dbReference type="AlphaFoldDB" id="A0A1F5DN16"/>
<dbReference type="PANTHER" id="PTHR36181:SF4">
    <property type="entry name" value="LAGLIDADG ENDONUCLEASE"/>
    <property type="match status" value="1"/>
</dbReference>
<dbReference type="InterPro" id="IPR004860">
    <property type="entry name" value="LAGLIDADG_dom"/>
</dbReference>